<dbReference type="EMBL" id="BK015849">
    <property type="protein sequence ID" value="DAE28034.1"/>
    <property type="molecule type" value="Genomic_DNA"/>
</dbReference>
<feature type="domain" description="KilA-N" evidence="1">
    <location>
        <begin position="116"/>
        <end position="222"/>
    </location>
</feature>
<dbReference type="Pfam" id="PF04383">
    <property type="entry name" value="KilA-N"/>
    <property type="match status" value="1"/>
</dbReference>
<protein>
    <submittedName>
        <fullName evidence="2">Antirepressor protein</fullName>
    </submittedName>
</protein>
<reference evidence="2" key="1">
    <citation type="journal article" date="2021" name="Proc. Natl. Acad. Sci. U.S.A.">
        <title>A Catalog of Tens of Thousands of Viruses from Human Metagenomes Reveals Hidden Associations with Chronic Diseases.</title>
        <authorList>
            <person name="Tisza M.J."/>
            <person name="Buck C.B."/>
        </authorList>
    </citation>
    <scope>NUCLEOTIDE SEQUENCE</scope>
    <source>
        <strain evidence="2">Ct4yW2</strain>
    </source>
</reference>
<name>A0A8S5RA52_9CAUD</name>
<proteinExistence type="predicted"/>
<organism evidence="2">
    <name type="scientific">Myoviridae sp. ct4yW2</name>
    <dbReference type="NCBI Taxonomy" id="2827286"/>
    <lineage>
        <taxon>Viruses</taxon>
        <taxon>Duplodnaviria</taxon>
        <taxon>Heunggongvirae</taxon>
        <taxon>Uroviricota</taxon>
        <taxon>Caudoviricetes</taxon>
    </lineage>
</organism>
<dbReference type="Pfam" id="PF03374">
    <property type="entry name" value="ANT"/>
    <property type="match status" value="1"/>
</dbReference>
<dbReference type="GO" id="GO:0003677">
    <property type="term" value="F:DNA binding"/>
    <property type="evidence" value="ECO:0007669"/>
    <property type="project" value="InterPro"/>
</dbReference>
<dbReference type="InterPro" id="IPR005039">
    <property type="entry name" value="Ant_C"/>
</dbReference>
<dbReference type="InterPro" id="IPR018004">
    <property type="entry name" value="KilA/APSES_HTH"/>
</dbReference>
<evidence type="ECO:0000313" key="2">
    <source>
        <dbReference type="EMBL" id="DAE28034.1"/>
    </source>
</evidence>
<dbReference type="PROSITE" id="PS51301">
    <property type="entry name" value="KILA_N"/>
    <property type="match status" value="1"/>
</dbReference>
<accession>A0A8S5RA52</accession>
<sequence length="372" mass="43781">MKEYRNVPFRDWSIRVSRSHNGQVHICASDVCEVLKRDELIKKGTITEICPSALRLPFRANGRELWGFRPADMRRLLQLVRKDSILPRNLIDELEVWGNQLLELEAGDMHAHGQRDFVLSYEADFPVTFRKMGNKLMVNATQITMHFGKIPSEWLRITATDSLRREMARSGQTDRYEFQIFTTRGRGKGATWIESPLVVPLARWIAPDSGLADWCAQQIERLTADIAPRPVRRREYKSLEIRCLDQPLPTDMDTALAMIEEHRKVIRDFIPKVAFYDDFIENREWFRSTRIADELNISPRSLHQFLLEQGICKYQKHQWLVFPAYRAWQCDVPYTWENAQGKVFTFGSAKRWTQVGRECIIELWKRIHPEYQ</sequence>
<dbReference type="InterPro" id="IPR017880">
    <property type="entry name" value="KilA_N"/>
</dbReference>
<evidence type="ECO:0000259" key="1">
    <source>
        <dbReference type="PROSITE" id="PS51301"/>
    </source>
</evidence>